<dbReference type="PANTHER" id="PTHR34568:SF1">
    <property type="entry name" value="DNA BINDING PROTEIN"/>
    <property type="match status" value="1"/>
</dbReference>
<dbReference type="STRING" id="210143.A0A1R3IXF9"/>
<evidence type="ECO:0000313" key="2">
    <source>
        <dbReference type="EMBL" id="OMO87243.1"/>
    </source>
</evidence>
<dbReference type="InterPro" id="IPR058942">
    <property type="entry name" value="AT3G52170-like"/>
</dbReference>
<dbReference type="Proteomes" id="UP000188268">
    <property type="component" value="Unassembled WGS sequence"/>
</dbReference>
<organism evidence="2 3">
    <name type="scientific">Corchorus capsularis</name>
    <name type="common">Jute</name>
    <dbReference type="NCBI Taxonomy" id="210143"/>
    <lineage>
        <taxon>Eukaryota</taxon>
        <taxon>Viridiplantae</taxon>
        <taxon>Streptophyta</taxon>
        <taxon>Embryophyta</taxon>
        <taxon>Tracheophyta</taxon>
        <taxon>Spermatophyta</taxon>
        <taxon>Magnoliopsida</taxon>
        <taxon>eudicotyledons</taxon>
        <taxon>Gunneridae</taxon>
        <taxon>Pentapetalae</taxon>
        <taxon>rosids</taxon>
        <taxon>malvids</taxon>
        <taxon>Malvales</taxon>
        <taxon>Malvaceae</taxon>
        <taxon>Grewioideae</taxon>
        <taxon>Apeibeae</taxon>
        <taxon>Corchorus</taxon>
    </lineage>
</organism>
<dbReference type="AlphaFoldDB" id="A0A1R3IXF9"/>
<evidence type="ECO:0000259" key="1">
    <source>
        <dbReference type="Pfam" id="PF25896"/>
    </source>
</evidence>
<dbReference type="OMA" id="TMESEHK"/>
<dbReference type="Gramene" id="OMO87243">
    <property type="protein sequence ID" value="OMO87243"/>
    <property type="gene ID" value="CCACVL1_09172"/>
</dbReference>
<dbReference type="PANTHER" id="PTHR34568">
    <property type="entry name" value="RRM DOMAIN-CONTAINING PROTEIN"/>
    <property type="match status" value="1"/>
</dbReference>
<evidence type="ECO:0000313" key="3">
    <source>
        <dbReference type="Proteomes" id="UP000188268"/>
    </source>
</evidence>
<accession>A0A1R3IXF9</accession>
<feature type="domain" description="AT3G52170-like helix-turn-helix" evidence="1">
    <location>
        <begin position="31"/>
        <end position="79"/>
    </location>
</feature>
<protein>
    <recommendedName>
        <fullName evidence="1">AT3G52170-like helix-turn-helix domain-containing protein</fullName>
    </recommendedName>
</protein>
<dbReference type="Pfam" id="PF25896">
    <property type="entry name" value="HTH_AT3G52170"/>
    <property type="match status" value="1"/>
</dbReference>
<comment type="caution">
    <text evidence="2">The sequence shown here is derived from an EMBL/GenBank/DDBJ whole genome shotgun (WGS) entry which is preliminary data.</text>
</comment>
<gene>
    <name evidence="2" type="ORF">CCACVL1_09172</name>
</gene>
<reference evidence="2 3" key="1">
    <citation type="submission" date="2013-09" db="EMBL/GenBank/DDBJ databases">
        <title>Corchorus capsularis genome sequencing.</title>
        <authorList>
            <person name="Alam M."/>
            <person name="Haque M.S."/>
            <person name="Islam M.S."/>
            <person name="Emdad E.M."/>
            <person name="Islam M.M."/>
            <person name="Ahmed B."/>
            <person name="Halim A."/>
            <person name="Hossen Q.M.M."/>
            <person name="Hossain M.Z."/>
            <person name="Ahmed R."/>
            <person name="Khan M.M."/>
            <person name="Islam R."/>
            <person name="Rashid M.M."/>
            <person name="Khan S.A."/>
            <person name="Rahman M.S."/>
            <person name="Alam M."/>
        </authorList>
    </citation>
    <scope>NUCLEOTIDE SEQUENCE [LARGE SCALE GENOMIC DNA]</scope>
    <source>
        <strain evidence="3">cv. CVL-1</strain>
        <tissue evidence="2">Whole seedling</tissue>
    </source>
</reference>
<dbReference type="EMBL" id="AWWV01009250">
    <property type="protein sequence ID" value="OMO87243.1"/>
    <property type="molecule type" value="Genomic_DNA"/>
</dbReference>
<proteinExistence type="predicted"/>
<dbReference type="InterPro" id="IPR058941">
    <property type="entry name" value="HTH_AT3G52170-like"/>
</dbReference>
<keyword evidence="3" id="KW-1185">Reference proteome</keyword>
<dbReference type="OrthoDB" id="787154at2759"/>
<name>A0A1R3IXF9_COCAP</name>
<sequence>MHAIKGGWVGQTFALAKCNETGGKKSRIRRSKEERKAMVESFIKKYQESNNGNFPSLTFTHKQVGGSFYIIREIVREIIQENRVLGPAKLIQGEQSIDNFLEQNPLGSISTAPQTLLPIQSNESPLVPSHIEDANDGSVLVSDGLTMESEHKKFDSEQINNGNLVIEDANDGSVLVSDGLTMESEHKKFDSEQINNGNLVIEDANDGSVLVSDGLTMESEQKKFDSEQMDNGNLVNVTNETDKAEILELEVIEPLESDEIGKELAATTSKVTQITSDVVVETFPLRPVAAPTDCSDGWSTEVRKLNENLEQTENGNVIVSLENGSLKAGDMNSSEVSVLADKKEVRNNVDLPPENPDVADRIVLDSSDPLLESSGCSTRKSALYDTHNSTELGVVSHNDALTSEEGQAIVQEAINASNGVHPQFHGTYTGRSSVESTTQEAVVVESKVDAQHANSRKRSNKPLDRINLESWEGTSKRAAQSETNPLWAIFKSFIAAFVKFWSE</sequence>